<keyword evidence="2" id="KW-1185">Reference proteome</keyword>
<dbReference type="EMBL" id="CM042051">
    <property type="protein sequence ID" value="KAI3727999.1"/>
    <property type="molecule type" value="Genomic_DNA"/>
</dbReference>
<name>A0ACB9C110_ARCLA</name>
<sequence>MSISHWQLESSVRARLIAMVLELVGTILVMLIKPFSLFKLFCMVVLRGTFVAINTWVEILSASIYFHVNIFWRFVLWSLSLITLPVRALGALQREKQLQEHLSELQDRLDSLACDRKELQEHLQIAIREHEMMEMMLSELEEEREEAVRKVKLLETELKVLKDENFRQQEVHGKSHWDNGTQVGAGYGYGQKRKDDKISNVKDDISPWKSGHYKSGKGLTDILMHKNAFEDENTTDGMSLMHQIISGVITRSVYSDGILGQRKEVALSQSLFSTILSLLVGMIVWEAGDPCMPLITALFMVVGMSLKSAAGFFSTIENKPSSDAVALLSLNWFILGTLTYPTLPRVVRLLLPFFTESFPRALGRFLTLNFLNPK</sequence>
<proteinExistence type="predicted"/>
<organism evidence="1 2">
    <name type="scientific">Arctium lappa</name>
    <name type="common">Greater burdock</name>
    <name type="synonym">Lappa major</name>
    <dbReference type="NCBI Taxonomy" id="4217"/>
    <lineage>
        <taxon>Eukaryota</taxon>
        <taxon>Viridiplantae</taxon>
        <taxon>Streptophyta</taxon>
        <taxon>Embryophyta</taxon>
        <taxon>Tracheophyta</taxon>
        <taxon>Spermatophyta</taxon>
        <taxon>Magnoliopsida</taxon>
        <taxon>eudicotyledons</taxon>
        <taxon>Gunneridae</taxon>
        <taxon>Pentapetalae</taxon>
        <taxon>asterids</taxon>
        <taxon>campanulids</taxon>
        <taxon>Asterales</taxon>
        <taxon>Asteraceae</taxon>
        <taxon>Carduoideae</taxon>
        <taxon>Cardueae</taxon>
        <taxon>Arctiinae</taxon>
        <taxon>Arctium</taxon>
    </lineage>
</organism>
<evidence type="ECO:0000313" key="2">
    <source>
        <dbReference type="Proteomes" id="UP001055879"/>
    </source>
</evidence>
<comment type="caution">
    <text evidence="1">The sequence shown here is derived from an EMBL/GenBank/DDBJ whole genome shotgun (WGS) entry which is preliminary data.</text>
</comment>
<reference evidence="2" key="1">
    <citation type="journal article" date="2022" name="Mol. Ecol. Resour.">
        <title>The genomes of chicory, endive, great burdock and yacon provide insights into Asteraceae palaeo-polyploidization history and plant inulin production.</title>
        <authorList>
            <person name="Fan W."/>
            <person name="Wang S."/>
            <person name="Wang H."/>
            <person name="Wang A."/>
            <person name="Jiang F."/>
            <person name="Liu H."/>
            <person name="Zhao H."/>
            <person name="Xu D."/>
            <person name="Zhang Y."/>
        </authorList>
    </citation>
    <scope>NUCLEOTIDE SEQUENCE [LARGE SCALE GENOMIC DNA]</scope>
    <source>
        <strain evidence="2">cv. Niubang</strain>
    </source>
</reference>
<dbReference type="Proteomes" id="UP001055879">
    <property type="component" value="Linkage Group LG05"/>
</dbReference>
<protein>
    <submittedName>
        <fullName evidence="1">Uncharacterized protein</fullName>
    </submittedName>
</protein>
<accession>A0ACB9C110</accession>
<evidence type="ECO:0000313" key="1">
    <source>
        <dbReference type="EMBL" id="KAI3727999.1"/>
    </source>
</evidence>
<gene>
    <name evidence="1" type="ORF">L6452_16624</name>
</gene>
<reference evidence="1 2" key="2">
    <citation type="journal article" date="2022" name="Mol. Ecol. Resour.">
        <title>The genomes of chicory, endive, great burdock and yacon provide insights into Asteraceae paleo-polyploidization history and plant inulin production.</title>
        <authorList>
            <person name="Fan W."/>
            <person name="Wang S."/>
            <person name="Wang H."/>
            <person name="Wang A."/>
            <person name="Jiang F."/>
            <person name="Liu H."/>
            <person name="Zhao H."/>
            <person name="Xu D."/>
            <person name="Zhang Y."/>
        </authorList>
    </citation>
    <scope>NUCLEOTIDE SEQUENCE [LARGE SCALE GENOMIC DNA]</scope>
    <source>
        <strain evidence="2">cv. Niubang</strain>
    </source>
</reference>